<accession>A0AAN6E226</accession>
<gene>
    <name evidence="3" type="ORF">EDD36DRAFT_433199</name>
</gene>
<evidence type="ECO:0000256" key="1">
    <source>
        <dbReference type="SAM" id="MobiDB-lite"/>
    </source>
</evidence>
<sequence length="669" mass="73963">MASSRSGTRRTGGNTSTDTEPFPSIPDSTYAGPSSYNNNSTTTTTTTGPTTTVTTTVPSRGRPYTITSSQPGNAAPMTVTSSTGGTSRGPSTRTTITNPTQVTRLRPIGIRRLPSSLQQRDDGPATNGDASAIPSRSSSLRGRSTSAPQHLNPSGPTPNNLTRQTTRQSLLPTVTEGHATAGAVDRETMNETTDVPRRRRSVSNAARSVLSNFSSSSREREPRIQNPDYDSDVLDLLDVLDPEVSTLTTLNNVQNSLFVPDLGRWINRRPTYTLSSRRGSTSSRRPQSGVEEKPGVGMTPIPSEPTTEAEQAGRPEGEAPGTAPSIQRTWSWQRRPELERTHSITSVMTESHYAVLPHGVSLDDWSVEDKEALDDHVRHMLHSKRSKFKYTMIAFGKYIQKPLGFCVTLYATLITLFGLAWVLFLIGWIYVGDRQGYDVNVIDNVLVALFAVVGDGLAPFRAVDTYHMCFIAHYHHLTWRLRREKGLPNLQDHNDLPSQLEKGTGPEAQKPDDSELSVLSRQQQQRLIHHQAKFSKSHSFYKPHETATHYAFPLRLLVAIVVLLDCHSLFQIALGTCTWSISYHDRPQALTATILCCSITVNITAGILISIGDRKTRKKDVALKMQRQQLTAEALKKVERHKMERSEQMEQAAPDGRENFEVIDEETAG</sequence>
<dbReference type="Pfam" id="PF11204">
    <property type="entry name" value="DUF2985"/>
    <property type="match status" value="1"/>
</dbReference>
<comment type="caution">
    <text evidence="3">The sequence shown here is derived from an EMBL/GenBank/DDBJ whole genome shotgun (WGS) entry which is preliminary data.</text>
</comment>
<protein>
    <recommendedName>
        <fullName evidence="5">Integral membrane protein</fullName>
    </recommendedName>
</protein>
<dbReference type="AlphaFoldDB" id="A0AAN6E226"/>
<feature type="transmembrane region" description="Helical" evidence="2">
    <location>
        <begin position="589"/>
        <end position="609"/>
    </location>
</feature>
<keyword evidence="4" id="KW-1185">Reference proteome</keyword>
<evidence type="ECO:0000256" key="2">
    <source>
        <dbReference type="SAM" id="Phobius"/>
    </source>
</evidence>
<feature type="region of interest" description="Disordered" evidence="1">
    <location>
        <begin position="642"/>
        <end position="669"/>
    </location>
</feature>
<feature type="transmembrane region" description="Helical" evidence="2">
    <location>
        <begin position="437"/>
        <end position="458"/>
    </location>
</feature>
<reference evidence="3" key="1">
    <citation type="journal article" date="2022" name="bioRxiv">
        <title>Deciphering the potential niche of two novel black yeast fungi from a biological soil crust based on their genomes, phenotypes, and melanin regulation.</title>
        <authorList>
            <consortium name="DOE Joint Genome Institute"/>
            <person name="Carr E.C."/>
            <person name="Barton Q."/>
            <person name="Grambo S."/>
            <person name="Sullivan M."/>
            <person name="Renfro C.M."/>
            <person name="Kuo A."/>
            <person name="Pangilinan J."/>
            <person name="Lipzen A."/>
            <person name="Keymanesh K."/>
            <person name="Savage E."/>
            <person name="Barry K."/>
            <person name="Grigoriev I.V."/>
            <person name="Riekhof W.R."/>
            <person name="Harris S.S."/>
        </authorList>
    </citation>
    <scope>NUCLEOTIDE SEQUENCE</scope>
    <source>
        <strain evidence="3">JF 03-4F</strain>
    </source>
</reference>
<name>A0AAN6E226_9EURO</name>
<feature type="compositionally biased region" description="Low complexity" evidence="1">
    <location>
        <begin position="275"/>
        <end position="288"/>
    </location>
</feature>
<feature type="compositionally biased region" description="Low complexity" evidence="1">
    <location>
        <begin position="40"/>
        <end position="62"/>
    </location>
</feature>
<keyword evidence="2" id="KW-1133">Transmembrane helix</keyword>
<feature type="transmembrane region" description="Helical" evidence="2">
    <location>
        <begin position="407"/>
        <end position="431"/>
    </location>
</feature>
<dbReference type="PANTHER" id="PTHR35872">
    <property type="entry name" value="INTEGRAL MEMBRANE PROTEIN (AFU_ORTHOLOGUE AFUA_5G07110)"/>
    <property type="match status" value="1"/>
</dbReference>
<evidence type="ECO:0008006" key="5">
    <source>
        <dbReference type="Google" id="ProtNLM"/>
    </source>
</evidence>
<feature type="compositionally biased region" description="Low complexity" evidence="1">
    <location>
        <begin position="135"/>
        <end position="146"/>
    </location>
</feature>
<feature type="region of interest" description="Disordered" evidence="1">
    <location>
        <begin position="492"/>
        <end position="516"/>
    </location>
</feature>
<dbReference type="Proteomes" id="UP001203852">
    <property type="component" value="Unassembled WGS sequence"/>
</dbReference>
<keyword evidence="2" id="KW-0472">Membrane</keyword>
<feature type="transmembrane region" description="Helical" evidence="2">
    <location>
        <begin position="556"/>
        <end position="583"/>
    </location>
</feature>
<dbReference type="EMBL" id="MU404352">
    <property type="protein sequence ID" value="KAI1615604.1"/>
    <property type="molecule type" value="Genomic_DNA"/>
</dbReference>
<dbReference type="InterPro" id="IPR021369">
    <property type="entry name" value="DUF2985"/>
</dbReference>
<evidence type="ECO:0000313" key="4">
    <source>
        <dbReference type="Proteomes" id="UP001203852"/>
    </source>
</evidence>
<feature type="region of interest" description="Disordered" evidence="1">
    <location>
        <begin position="273"/>
        <end position="331"/>
    </location>
</feature>
<feature type="compositionally biased region" description="Low complexity" evidence="1">
    <location>
        <begin position="202"/>
        <end position="216"/>
    </location>
</feature>
<proteinExistence type="predicted"/>
<feature type="region of interest" description="Disordered" evidence="1">
    <location>
        <begin position="1"/>
        <end position="229"/>
    </location>
</feature>
<dbReference type="PANTHER" id="PTHR35872:SF2">
    <property type="entry name" value="INTEGRAL MEMBRANE PROTEIN (AFU_ORTHOLOGUE AFUA_5G07110)"/>
    <property type="match status" value="1"/>
</dbReference>
<feature type="compositionally biased region" description="Low complexity" evidence="1">
    <location>
        <begin position="78"/>
        <end position="97"/>
    </location>
</feature>
<evidence type="ECO:0000313" key="3">
    <source>
        <dbReference type="EMBL" id="KAI1615604.1"/>
    </source>
</evidence>
<feature type="compositionally biased region" description="Polar residues" evidence="1">
    <location>
        <begin position="147"/>
        <end position="172"/>
    </location>
</feature>
<organism evidence="3 4">
    <name type="scientific">Exophiala viscosa</name>
    <dbReference type="NCBI Taxonomy" id="2486360"/>
    <lineage>
        <taxon>Eukaryota</taxon>
        <taxon>Fungi</taxon>
        <taxon>Dikarya</taxon>
        <taxon>Ascomycota</taxon>
        <taxon>Pezizomycotina</taxon>
        <taxon>Eurotiomycetes</taxon>
        <taxon>Chaetothyriomycetidae</taxon>
        <taxon>Chaetothyriales</taxon>
        <taxon>Herpotrichiellaceae</taxon>
        <taxon>Exophiala</taxon>
    </lineage>
</organism>
<feature type="compositionally biased region" description="Low complexity" evidence="1">
    <location>
        <begin position="1"/>
        <end position="17"/>
    </location>
</feature>
<keyword evidence="2" id="KW-0812">Transmembrane</keyword>